<dbReference type="Proteomes" id="UP001259803">
    <property type="component" value="Unassembled WGS sequence"/>
</dbReference>
<dbReference type="Pfam" id="PF06667">
    <property type="entry name" value="PspB"/>
    <property type="match status" value="1"/>
</dbReference>
<dbReference type="EMBL" id="JAVRHS010000005">
    <property type="protein sequence ID" value="MDT0576075.1"/>
    <property type="molecule type" value="Genomic_DNA"/>
</dbReference>
<name>A0ABU2ZI50_9SPHN</name>
<evidence type="ECO:0000313" key="2">
    <source>
        <dbReference type="EMBL" id="MDT0576075.1"/>
    </source>
</evidence>
<dbReference type="InterPro" id="IPR009554">
    <property type="entry name" value="Phageshock_PspB"/>
</dbReference>
<accession>A0ABU2ZI50</accession>
<dbReference type="RefSeq" id="WP_311340654.1">
    <property type="nucleotide sequence ID" value="NZ_JAVRHS010000005.1"/>
</dbReference>
<comment type="caution">
    <text evidence="2">The sequence shown here is derived from an EMBL/GenBank/DDBJ whole genome shotgun (WGS) entry which is preliminary data.</text>
</comment>
<protein>
    <submittedName>
        <fullName evidence="2">Envelope stress response membrane protein PspB</fullName>
    </submittedName>
</protein>
<feature type="transmembrane region" description="Helical" evidence="1">
    <location>
        <begin position="6"/>
        <end position="23"/>
    </location>
</feature>
<evidence type="ECO:0000313" key="3">
    <source>
        <dbReference type="Proteomes" id="UP001259803"/>
    </source>
</evidence>
<keyword evidence="1" id="KW-0472">Membrane</keyword>
<keyword evidence="1" id="KW-0812">Transmembrane</keyword>
<keyword evidence="1" id="KW-1133">Transmembrane helix</keyword>
<gene>
    <name evidence="2" type="primary">pspB</name>
    <name evidence="2" type="ORF">RM533_07730</name>
</gene>
<keyword evidence="3" id="KW-1185">Reference proteome</keyword>
<organism evidence="2 3">
    <name type="scientific">Croceicoccus esteveae</name>
    <dbReference type="NCBI Taxonomy" id="3075597"/>
    <lineage>
        <taxon>Bacteria</taxon>
        <taxon>Pseudomonadati</taxon>
        <taxon>Pseudomonadota</taxon>
        <taxon>Alphaproteobacteria</taxon>
        <taxon>Sphingomonadales</taxon>
        <taxon>Erythrobacteraceae</taxon>
        <taxon>Croceicoccus</taxon>
    </lineage>
</organism>
<reference evidence="2 3" key="1">
    <citation type="submission" date="2023-09" db="EMBL/GenBank/DDBJ databases">
        <authorList>
            <person name="Rey-Velasco X."/>
        </authorList>
    </citation>
    <scope>NUCLEOTIDE SEQUENCE [LARGE SCALE GENOMIC DNA]</scope>
    <source>
        <strain evidence="2 3">F390</strain>
    </source>
</reference>
<dbReference type="NCBIfam" id="TIGR02976">
    <property type="entry name" value="phageshock_pspB"/>
    <property type="match status" value="1"/>
</dbReference>
<proteinExistence type="predicted"/>
<sequence>MEELLVGLLIVIALPWMLFHYLTKWKTTPRLTDSDEAMLEELYQLARRLDQRMETVERLVAADDPRFEASIDRHRDDRLRLVADQEADRARLDELDRKLHERNTR</sequence>
<evidence type="ECO:0000256" key="1">
    <source>
        <dbReference type="SAM" id="Phobius"/>
    </source>
</evidence>